<keyword evidence="6 12" id="KW-0732">Signal</keyword>
<evidence type="ECO:0000256" key="4">
    <source>
        <dbReference type="ARBA" id="ARBA00022614"/>
    </source>
</evidence>
<dbReference type="InterPro" id="IPR001611">
    <property type="entry name" value="Leu-rich_rpt"/>
</dbReference>
<feature type="signal peptide" evidence="12">
    <location>
        <begin position="1"/>
        <end position="26"/>
    </location>
</feature>
<comment type="subcellular location">
    <subcellularLocation>
        <location evidence="1">Cell membrane</location>
        <topology evidence="1">Single-pass type I membrane protein</topology>
    </subcellularLocation>
</comment>
<dbReference type="PANTHER" id="PTHR48062:SF52">
    <property type="entry name" value="RECEPTOR-LIKE PROTEIN 8-RELATED"/>
    <property type="match status" value="1"/>
</dbReference>
<keyword evidence="9 11" id="KW-0472">Membrane</keyword>
<evidence type="ECO:0000256" key="2">
    <source>
        <dbReference type="ARBA" id="ARBA00009592"/>
    </source>
</evidence>
<dbReference type="Gene3D" id="3.80.10.10">
    <property type="entry name" value="Ribonuclease Inhibitor"/>
    <property type="match status" value="3"/>
</dbReference>
<dbReference type="Pfam" id="PF23598">
    <property type="entry name" value="LRR_14"/>
    <property type="match status" value="1"/>
</dbReference>
<evidence type="ECO:0000256" key="11">
    <source>
        <dbReference type="SAM" id="Phobius"/>
    </source>
</evidence>
<evidence type="ECO:0000256" key="5">
    <source>
        <dbReference type="ARBA" id="ARBA00022692"/>
    </source>
</evidence>
<dbReference type="SMART" id="SM00369">
    <property type="entry name" value="LRR_TYP"/>
    <property type="match status" value="11"/>
</dbReference>
<keyword evidence="7" id="KW-0677">Repeat</keyword>
<evidence type="ECO:0000256" key="12">
    <source>
        <dbReference type="SAM" id="SignalP"/>
    </source>
</evidence>
<feature type="chain" id="PRO_5047284545" description="Leucine-rich repeat-containing N-terminal plant-type domain-containing protein" evidence="12">
    <location>
        <begin position="27"/>
        <end position="936"/>
    </location>
</feature>
<dbReference type="InterPro" id="IPR051502">
    <property type="entry name" value="RLP_Defense_Trigger"/>
</dbReference>
<dbReference type="InterPro" id="IPR032675">
    <property type="entry name" value="LRR_dom_sf"/>
</dbReference>
<proteinExistence type="inferred from homology"/>
<feature type="domain" description="Disease resistance R13L4/SHOC-2-like LRR" evidence="14">
    <location>
        <begin position="173"/>
        <end position="383"/>
    </location>
</feature>
<evidence type="ECO:0008006" key="17">
    <source>
        <dbReference type="Google" id="ProtNLM"/>
    </source>
</evidence>
<evidence type="ECO:0000256" key="1">
    <source>
        <dbReference type="ARBA" id="ARBA00004251"/>
    </source>
</evidence>
<evidence type="ECO:0000256" key="8">
    <source>
        <dbReference type="ARBA" id="ARBA00022989"/>
    </source>
</evidence>
<evidence type="ECO:0000313" key="16">
    <source>
        <dbReference type="Proteomes" id="UP001174677"/>
    </source>
</evidence>
<keyword evidence="4" id="KW-0433">Leucine-rich repeat</keyword>
<evidence type="ECO:0000256" key="7">
    <source>
        <dbReference type="ARBA" id="ARBA00022737"/>
    </source>
</evidence>
<dbReference type="Proteomes" id="UP001174677">
    <property type="component" value="Chromosome 1"/>
</dbReference>
<dbReference type="InterPro" id="IPR055414">
    <property type="entry name" value="LRR_R13L4/SHOC2-like"/>
</dbReference>
<evidence type="ECO:0000256" key="6">
    <source>
        <dbReference type="ARBA" id="ARBA00022729"/>
    </source>
</evidence>
<comment type="caution">
    <text evidence="15">The sequence shown here is derived from an EMBL/GenBank/DDBJ whole genome shotgun (WGS) entry which is preliminary data.</text>
</comment>
<keyword evidence="8 11" id="KW-1133">Transmembrane helix</keyword>
<dbReference type="InterPro" id="IPR003591">
    <property type="entry name" value="Leu-rich_rpt_typical-subtyp"/>
</dbReference>
<evidence type="ECO:0000256" key="3">
    <source>
        <dbReference type="ARBA" id="ARBA00022475"/>
    </source>
</evidence>
<dbReference type="Pfam" id="PF00560">
    <property type="entry name" value="LRR_1"/>
    <property type="match status" value="3"/>
</dbReference>
<feature type="transmembrane region" description="Helical" evidence="11">
    <location>
        <begin position="883"/>
        <end position="905"/>
    </location>
</feature>
<evidence type="ECO:0000256" key="10">
    <source>
        <dbReference type="ARBA" id="ARBA00023180"/>
    </source>
</evidence>
<dbReference type="Pfam" id="PF13855">
    <property type="entry name" value="LRR_8"/>
    <property type="match status" value="3"/>
</dbReference>
<evidence type="ECO:0000313" key="15">
    <source>
        <dbReference type="EMBL" id="KAJ9190000.1"/>
    </source>
</evidence>
<evidence type="ECO:0000259" key="14">
    <source>
        <dbReference type="Pfam" id="PF23598"/>
    </source>
</evidence>
<protein>
    <recommendedName>
        <fullName evidence="17">Leucine-rich repeat-containing N-terminal plant-type domain-containing protein</fullName>
    </recommendedName>
</protein>
<dbReference type="Pfam" id="PF08263">
    <property type="entry name" value="LRRNT_2"/>
    <property type="match status" value="1"/>
</dbReference>
<comment type="similarity">
    <text evidence="2">Belongs to the RLP family.</text>
</comment>
<dbReference type="SUPFAM" id="SSF52058">
    <property type="entry name" value="L domain-like"/>
    <property type="match status" value="3"/>
</dbReference>
<evidence type="ECO:0000256" key="9">
    <source>
        <dbReference type="ARBA" id="ARBA00023136"/>
    </source>
</evidence>
<reference evidence="15" key="1">
    <citation type="journal article" date="2023" name="Plant Biotechnol. J.">
        <title>Chromosome-level wild Hevea brasiliensis genome provides new tools for genomic-assisted breeding and valuable loci to elevate rubber yield.</title>
        <authorList>
            <person name="Cheng H."/>
            <person name="Song X."/>
            <person name="Hu Y."/>
            <person name="Wu T."/>
            <person name="Yang Q."/>
            <person name="An Z."/>
            <person name="Feng S."/>
            <person name="Deng Z."/>
            <person name="Wu W."/>
            <person name="Zeng X."/>
            <person name="Tu M."/>
            <person name="Wang X."/>
            <person name="Huang H."/>
        </authorList>
    </citation>
    <scope>NUCLEOTIDE SEQUENCE</scope>
    <source>
        <strain evidence="15">MT/VB/25A 57/8</strain>
    </source>
</reference>
<sequence length="936" mass="105345">MERPLFKFSLWVLLVIVFVQMNGCRACLEKERIGLLEFKAFLKSNCELIDNLDSWVEDRMSDCCGWDRVKCNTTSRRVVDLSLNEVLTFSDPKTCSLNLSMFYPFEELLGLDLSDNWFYGWIHPAAFANLKFLKTLDMSSNYFNGSISMEAFANLKLLETLDISYNDFSGSILMGAFANLKLLETLDISYNDFNGSISMGAFANLKFLKTLDMSGNYFHGSISMEAFANLKFLEILDISLNDFNGSISMAGFCGLKSLVKLDLSNNHFSGPLPQCLGNLSNLRYLDLSSNKFSGNMQSVVSKLTSIKRLLLSGNKFEGLFSFSVLANHSKLEMFQLSSGGSKLEVETENPTWFPTFQLKIFHMSECHLNVRTRKIPSFLLYQHGMLSIDLSHSKLVGEFPSWILQNNSRLQVMNLMNNSLRGTFQLPNFNHNLFKLEISNNNITGQLPKEFGLVLSNLVYINISRNSFHGILPFSIGEVRGLLLMDLSNNNFSGALPGSMLGNCTDLNALYLSNNNFSGMIGVDINADPSVIDISNNKLSGTIPIQLCNVSRLVILDLSENCLSGSMPSCFDSSSLRFLFLQKNSLSGSIPYVLPRNPNLMALDLRDNKFTGNIPSWINQLSQLRVLSLAGNALQGHIPNQLCQLRDVHIMDLSRNALFGSIPSCFNNMSFSKNASFGDLEDHNFSVPFRSLEVAMFPYIFSLGLDVTDFFHWSHSPFVKVEFAMKYRYNIYKGDIINLVAGIDLSCNDLTGHIPQEIGDLHEILSLNLSHNHLSGFIPVSFSNLKILESLDLSYNNLSGEIPNQLVELNFLEIFDVSYNNLSGKILDKGQFETFVESSYRGNPGLCGPTIYRSCNASQVLATPLSNDTKLEEEDGDGIDMVWFYWSFSASYVTILFILIVILCINRHWRMYWFYLVDACIYFISIRLFGTDCLCV</sequence>
<keyword evidence="16" id="KW-1185">Reference proteome</keyword>
<name>A0ABQ9NFW6_HEVBR</name>
<dbReference type="InterPro" id="IPR013210">
    <property type="entry name" value="LRR_N_plant-typ"/>
</dbReference>
<keyword evidence="3" id="KW-1003">Cell membrane</keyword>
<feature type="domain" description="Leucine-rich repeat-containing N-terminal plant-type" evidence="13">
    <location>
        <begin position="30"/>
        <end position="72"/>
    </location>
</feature>
<dbReference type="EMBL" id="JARPOI010000001">
    <property type="protein sequence ID" value="KAJ9190000.1"/>
    <property type="molecule type" value="Genomic_DNA"/>
</dbReference>
<keyword evidence="10" id="KW-0325">Glycoprotein</keyword>
<evidence type="ECO:0000259" key="13">
    <source>
        <dbReference type="Pfam" id="PF08263"/>
    </source>
</evidence>
<organism evidence="15 16">
    <name type="scientific">Hevea brasiliensis</name>
    <name type="common">Para rubber tree</name>
    <name type="synonym">Siphonia brasiliensis</name>
    <dbReference type="NCBI Taxonomy" id="3981"/>
    <lineage>
        <taxon>Eukaryota</taxon>
        <taxon>Viridiplantae</taxon>
        <taxon>Streptophyta</taxon>
        <taxon>Embryophyta</taxon>
        <taxon>Tracheophyta</taxon>
        <taxon>Spermatophyta</taxon>
        <taxon>Magnoliopsida</taxon>
        <taxon>eudicotyledons</taxon>
        <taxon>Gunneridae</taxon>
        <taxon>Pentapetalae</taxon>
        <taxon>rosids</taxon>
        <taxon>fabids</taxon>
        <taxon>Malpighiales</taxon>
        <taxon>Euphorbiaceae</taxon>
        <taxon>Crotonoideae</taxon>
        <taxon>Micrandreae</taxon>
        <taxon>Hevea</taxon>
    </lineage>
</organism>
<feature type="transmembrane region" description="Helical" evidence="11">
    <location>
        <begin position="912"/>
        <end position="930"/>
    </location>
</feature>
<dbReference type="PANTHER" id="PTHR48062">
    <property type="entry name" value="RECEPTOR-LIKE PROTEIN 14"/>
    <property type="match status" value="1"/>
</dbReference>
<gene>
    <name evidence="15" type="ORF">P3X46_001237</name>
</gene>
<accession>A0ABQ9NFW6</accession>
<keyword evidence="5 11" id="KW-0812">Transmembrane</keyword>